<sequence>MAKLKVEVITGERVVYEADDVDMVIAPGAEGALGILPRHAPLISLLSMGEMRIRKGNDEQSLAVFGGFIEVANNVVRVLADTAERAEEIDLARAEEARQRAQARLQQRTAEIDRARAEAAFRRSLIRLQVARKRRARQGMGSGASGPIEGQG</sequence>
<dbReference type="InterPro" id="IPR036771">
    <property type="entry name" value="ATPsynth_dsu/esu_N"/>
</dbReference>
<dbReference type="HAMAP" id="MF_00530">
    <property type="entry name" value="ATP_synth_epsil_bac"/>
    <property type="match status" value="1"/>
</dbReference>
<dbReference type="GO" id="GO:0005886">
    <property type="term" value="C:plasma membrane"/>
    <property type="evidence" value="ECO:0007669"/>
    <property type="project" value="UniProtKB-SubCell"/>
</dbReference>
<evidence type="ECO:0000256" key="6">
    <source>
        <dbReference type="ARBA" id="ARBA00023065"/>
    </source>
</evidence>
<dbReference type="EMBL" id="JAMSLR010000011">
    <property type="protein sequence ID" value="MCM8750180.1"/>
    <property type="molecule type" value="Genomic_DNA"/>
</dbReference>
<dbReference type="Gene3D" id="2.60.15.10">
    <property type="entry name" value="F0F1 ATP synthase delta/epsilon subunit, N-terminal"/>
    <property type="match status" value="1"/>
</dbReference>
<evidence type="ECO:0000313" key="16">
    <source>
        <dbReference type="Proteomes" id="UP001165306"/>
    </source>
</evidence>
<dbReference type="SUPFAM" id="SSF46604">
    <property type="entry name" value="Epsilon subunit of F1F0-ATP synthase C-terminal domain"/>
    <property type="match status" value="1"/>
</dbReference>
<feature type="domain" description="ATP synthase epsilon subunit C-terminal" evidence="13">
    <location>
        <begin position="87"/>
        <end position="131"/>
    </location>
</feature>
<evidence type="ECO:0000256" key="5">
    <source>
        <dbReference type="ARBA" id="ARBA00022448"/>
    </source>
</evidence>
<comment type="subunit">
    <text evidence="4 10 11">F-type ATPases have 2 components, CF(1) - the catalytic core - and CF(0) - the membrane proton channel. CF(1) has five subunits: alpha(3), beta(3), gamma(1), delta(1), epsilon(1). CF(0) has three main subunits: a, b and c.</text>
</comment>
<keyword evidence="6 10" id="KW-0406">Ion transport</keyword>
<dbReference type="CDD" id="cd12152">
    <property type="entry name" value="F1-ATPase_delta"/>
    <property type="match status" value="1"/>
</dbReference>
<dbReference type="GO" id="GO:0045259">
    <property type="term" value="C:proton-transporting ATP synthase complex"/>
    <property type="evidence" value="ECO:0007669"/>
    <property type="project" value="UniProtKB-KW"/>
</dbReference>
<evidence type="ECO:0000256" key="8">
    <source>
        <dbReference type="ARBA" id="ARBA00023196"/>
    </source>
</evidence>
<keyword evidence="9 10" id="KW-0066">ATP synthesis</keyword>
<dbReference type="Pfam" id="PF02823">
    <property type="entry name" value="ATP-synt_DE_N"/>
    <property type="match status" value="1"/>
</dbReference>
<dbReference type="PANTHER" id="PTHR13822:SF10">
    <property type="entry name" value="ATP SYNTHASE EPSILON CHAIN, CHLOROPLASTIC"/>
    <property type="match status" value="1"/>
</dbReference>
<dbReference type="InterPro" id="IPR001469">
    <property type="entry name" value="ATP_synth_F1_dsu/esu"/>
</dbReference>
<evidence type="ECO:0000313" key="15">
    <source>
        <dbReference type="EMBL" id="MCM8750180.1"/>
    </source>
</evidence>
<dbReference type="Pfam" id="PF00401">
    <property type="entry name" value="ATP-synt_DE"/>
    <property type="match status" value="1"/>
</dbReference>
<keyword evidence="10" id="KW-0375">Hydrogen ion transport</keyword>
<reference evidence="15" key="1">
    <citation type="submission" date="2022-06" db="EMBL/GenBank/DDBJ databases">
        <title>CFH 74404 Thermomicrobiaceae sp.</title>
        <authorList>
            <person name="Ming H."/>
            <person name="Li W.-J."/>
            <person name="Zhao Z."/>
        </authorList>
    </citation>
    <scope>NUCLEOTIDE SEQUENCE</scope>
    <source>
        <strain evidence="15">CFH 74404</strain>
    </source>
</reference>
<comment type="function">
    <text evidence="1 10">Produces ATP from ADP in the presence of a proton gradient across the membrane.</text>
</comment>
<dbReference type="PANTHER" id="PTHR13822">
    <property type="entry name" value="ATP SYNTHASE DELTA/EPSILON CHAIN"/>
    <property type="match status" value="1"/>
</dbReference>
<evidence type="ECO:0000256" key="3">
    <source>
        <dbReference type="ARBA" id="ARBA00005712"/>
    </source>
</evidence>
<dbReference type="AlphaFoldDB" id="A0AA42BBU8"/>
<keyword evidence="16" id="KW-1185">Reference proteome</keyword>
<protein>
    <recommendedName>
        <fullName evidence="10">ATP synthase epsilon chain</fullName>
    </recommendedName>
    <alternativeName>
        <fullName evidence="10">ATP synthase F1 sector epsilon subunit</fullName>
    </alternativeName>
    <alternativeName>
        <fullName evidence="10">F-ATPase epsilon subunit</fullName>
    </alternativeName>
</protein>
<dbReference type="NCBIfam" id="NF009980">
    <property type="entry name" value="PRK13446.1"/>
    <property type="match status" value="1"/>
</dbReference>
<dbReference type="RefSeq" id="WP_284057968.1">
    <property type="nucleotide sequence ID" value="NZ_JAMSLR010000011.1"/>
</dbReference>
<dbReference type="NCBIfam" id="TIGR01216">
    <property type="entry name" value="ATP_synt_epsi"/>
    <property type="match status" value="1"/>
</dbReference>
<proteinExistence type="inferred from homology"/>
<comment type="similarity">
    <text evidence="3 10 11">Belongs to the ATPase epsilon chain family.</text>
</comment>
<evidence type="ECO:0000256" key="12">
    <source>
        <dbReference type="SAM" id="Coils"/>
    </source>
</evidence>
<comment type="subcellular location">
    <subcellularLocation>
        <location evidence="2 10">Cell membrane</location>
        <topology evidence="2 10">Peripheral membrane protein</topology>
    </subcellularLocation>
</comment>
<name>A0AA42BBU8_9BACT</name>
<keyword evidence="8 10" id="KW-0139">CF(1)</keyword>
<evidence type="ECO:0000256" key="2">
    <source>
        <dbReference type="ARBA" id="ARBA00004202"/>
    </source>
</evidence>
<keyword evidence="5 10" id="KW-0813">Transport</keyword>
<evidence type="ECO:0000256" key="4">
    <source>
        <dbReference type="ARBA" id="ARBA00011648"/>
    </source>
</evidence>
<dbReference type="InterPro" id="IPR036794">
    <property type="entry name" value="ATP_F1_dsu/esu_C_sf"/>
</dbReference>
<dbReference type="GO" id="GO:0005524">
    <property type="term" value="F:ATP binding"/>
    <property type="evidence" value="ECO:0007669"/>
    <property type="project" value="UniProtKB-UniRule"/>
</dbReference>
<feature type="coiled-coil region" evidence="12">
    <location>
        <begin position="84"/>
        <end position="118"/>
    </location>
</feature>
<evidence type="ECO:0000259" key="13">
    <source>
        <dbReference type="Pfam" id="PF00401"/>
    </source>
</evidence>
<organism evidence="15 16">
    <name type="scientific">Thermalbibacter longus</name>
    <dbReference type="NCBI Taxonomy" id="2951981"/>
    <lineage>
        <taxon>Bacteria</taxon>
        <taxon>Pseudomonadati</taxon>
        <taxon>Thermomicrobiota</taxon>
        <taxon>Thermomicrobia</taxon>
        <taxon>Thermomicrobiales</taxon>
        <taxon>Thermomicrobiaceae</taxon>
        <taxon>Thermalbibacter</taxon>
    </lineage>
</organism>
<evidence type="ECO:0000256" key="1">
    <source>
        <dbReference type="ARBA" id="ARBA00003543"/>
    </source>
</evidence>
<keyword evidence="7 10" id="KW-0472">Membrane</keyword>
<evidence type="ECO:0000256" key="11">
    <source>
        <dbReference type="RuleBase" id="RU003656"/>
    </source>
</evidence>
<dbReference type="GO" id="GO:0046933">
    <property type="term" value="F:proton-transporting ATP synthase activity, rotational mechanism"/>
    <property type="evidence" value="ECO:0007669"/>
    <property type="project" value="UniProtKB-UniRule"/>
</dbReference>
<evidence type="ECO:0000259" key="14">
    <source>
        <dbReference type="Pfam" id="PF02823"/>
    </source>
</evidence>
<dbReference type="InterPro" id="IPR020547">
    <property type="entry name" value="ATP_synth_F1_esu_C"/>
</dbReference>
<dbReference type="NCBIfam" id="NF001846">
    <property type="entry name" value="PRK00571.1-3"/>
    <property type="match status" value="1"/>
</dbReference>
<evidence type="ECO:0000256" key="10">
    <source>
        <dbReference type="HAMAP-Rule" id="MF_00530"/>
    </source>
</evidence>
<evidence type="ECO:0000256" key="7">
    <source>
        <dbReference type="ARBA" id="ARBA00023136"/>
    </source>
</evidence>
<comment type="caution">
    <text evidence="15">The sequence shown here is derived from an EMBL/GenBank/DDBJ whole genome shotgun (WGS) entry which is preliminary data.</text>
</comment>
<evidence type="ECO:0000256" key="9">
    <source>
        <dbReference type="ARBA" id="ARBA00023310"/>
    </source>
</evidence>
<dbReference type="Proteomes" id="UP001165306">
    <property type="component" value="Unassembled WGS sequence"/>
</dbReference>
<dbReference type="Gene3D" id="1.20.5.440">
    <property type="entry name" value="ATP synthase delta/epsilon subunit, C-terminal domain"/>
    <property type="match status" value="1"/>
</dbReference>
<keyword evidence="10" id="KW-1003">Cell membrane</keyword>
<accession>A0AA42BBU8</accession>
<feature type="domain" description="ATP synthase F1 complex delta/epsilon subunit N-terminal" evidence="14">
    <location>
        <begin position="4"/>
        <end position="83"/>
    </location>
</feature>
<keyword evidence="12" id="KW-0175">Coiled coil</keyword>
<dbReference type="SUPFAM" id="SSF51344">
    <property type="entry name" value="Epsilon subunit of F1F0-ATP synthase N-terminal domain"/>
    <property type="match status" value="1"/>
</dbReference>
<gene>
    <name evidence="10" type="primary">atpC</name>
    <name evidence="15" type="ORF">NET02_13590</name>
</gene>
<dbReference type="InterPro" id="IPR020546">
    <property type="entry name" value="ATP_synth_F1_dsu/esu_N"/>
</dbReference>